<dbReference type="InterPro" id="IPR001138">
    <property type="entry name" value="Zn2Cys6_DnaBD"/>
</dbReference>
<name>A0A9P4JW95_9PLEO</name>
<feature type="non-terminal residue" evidence="3">
    <location>
        <position position="109"/>
    </location>
</feature>
<dbReference type="SMART" id="SM00066">
    <property type="entry name" value="GAL4"/>
    <property type="match status" value="1"/>
</dbReference>
<feature type="domain" description="Zn(2)-C6 fungal-type" evidence="2">
    <location>
        <begin position="17"/>
        <end position="47"/>
    </location>
</feature>
<sequence length="109" mass="12363">PARIPQESRKRKRSTIACNACRDRKTGCDSVRPVCAACQTRGSACEYITKDDKETRSMALRRENINLRECNAALEELVNYLRFLPEDSAQKILRTLRATSDPLAVVQHI</sequence>
<gene>
    <name evidence="3" type="ORF">CC78DRAFT_441425</name>
</gene>
<evidence type="ECO:0000256" key="1">
    <source>
        <dbReference type="ARBA" id="ARBA00023242"/>
    </source>
</evidence>
<evidence type="ECO:0000259" key="2">
    <source>
        <dbReference type="PROSITE" id="PS50048"/>
    </source>
</evidence>
<dbReference type="GO" id="GO:0008270">
    <property type="term" value="F:zinc ion binding"/>
    <property type="evidence" value="ECO:0007669"/>
    <property type="project" value="InterPro"/>
</dbReference>
<dbReference type="Proteomes" id="UP000800093">
    <property type="component" value="Unassembled WGS sequence"/>
</dbReference>
<comment type="caution">
    <text evidence="3">The sequence shown here is derived from an EMBL/GenBank/DDBJ whole genome shotgun (WGS) entry which is preliminary data.</text>
</comment>
<keyword evidence="4" id="KW-1185">Reference proteome</keyword>
<dbReference type="CDD" id="cd00067">
    <property type="entry name" value="GAL4"/>
    <property type="match status" value="1"/>
</dbReference>
<evidence type="ECO:0000313" key="4">
    <source>
        <dbReference type="Proteomes" id="UP000800093"/>
    </source>
</evidence>
<dbReference type="PROSITE" id="PS00463">
    <property type="entry name" value="ZN2_CY6_FUNGAL_1"/>
    <property type="match status" value="1"/>
</dbReference>
<dbReference type="Gene3D" id="4.10.240.10">
    <property type="entry name" value="Zn(2)-C6 fungal-type DNA-binding domain"/>
    <property type="match status" value="1"/>
</dbReference>
<organism evidence="3 4">
    <name type="scientific">Lojkania enalia</name>
    <dbReference type="NCBI Taxonomy" id="147567"/>
    <lineage>
        <taxon>Eukaryota</taxon>
        <taxon>Fungi</taxon>
        <taxon>Dikarya</taxon>
        <taxon>Ascomycota</taxon>
        <taxon>Pezizomycotina</taxon>
        <taxon>Dothideomycetes</taxon>
        <taxon>Pleosporomycetidae</taxon>
        <taxon>Pleosporales</taxon>
        <taxon>Pleosporales incertae sedis</taxon>
        <taxon>Lojkania</taxon>
    </lineage>
</organism>
<dbReference type="SUPFAM" id="SSF57701">
    <property type="entry name" value="Zn2/Cys6 DNA-binding domain"/>
    <property type="match status" value="1"/>
</dbReference>
<feature type="non-terminal residue" evidence="3">
    <location>
        <position position="1"/>
    </location>
</feature>
<dbReference type="OrthoDB" id="10261408at2759"/>
<evidence type="ECO:0000313" key="3">
    <source>
        <dbReference type="EMBL" id="KAF2257671.1"/>
    </source>
</evidence>
<dbReference type="EMBL" id="ML986879">
    <property type="protein sequence ID" value="KAF2257671.1"/>
    <property type="molecule type" value="Genomic_DNA"/>
</dbReference>
<dbReference type="AlphaFoldDB" id="A0A9P4JW95"/>
<dbReference type="PANTHER" id="PTHR47256:SF1">
    <property type="entry name" value="ZN(II)2CYS6 TRANSCRIPTION FACTOR (EUROFUNG)"/>
    <property type="match status" value="1"/>
</dbReference>
<dbReference type="GO" id="GO:0000981">
    <property type="term" value="F:DNA-binding transcription factor activity, RNA polymerase II-specific"/>
    <property type="evidence" value="ECO:0007669"/>
    <property type="project" value="InterPro"/>
</dbReference>
<reference evidence="4" key="1">
    <citation type="journal article" date="2020" name="Stud. Mycol.">
        <title>101 Dothideomycetes genomes: A test case for predicting lifestyles and emergence of pathogens.</title>
        <authorList>
            <person name="Haridas S."/>
            <person name="Albert R."/>
            <person name="Binder M."/>
            <person name="Bloem J."/>
            <person name="LaButti K."/>
            <person name="Salamov A."/>
            <person name="Andreopoulos B."/>
            <person name="Baker S."/>
            <person name="Barry K."/>
            <person name="Bills G."/>
            <person name="Bluhm B."/>
            <person name="Cannon C."/>
            <person name="Castanera R."/>
            <person name="Culley D."/>
            <person name="Daum C."/>
            <person name="Ezra D."/>
            <person name="Gonzalez J."/>
            <person name="Henrissat B."/>
            <person name="Kuo A."/>
            <person name="Liang C."/>
            <person name="Lipzen A."/>
            <person name="Lutzoni F."/>
            <person name="Magnuson J."/>
            <person name="Mondo S."/>
            <person name="Nolan M."/>
            <person name="Ohm R."/>
            <person name="Pangilinan J."/>
            <person name="Park H.-J."/>
            <person name="Ramirez L."/>
            <person name="Alfaro M."/>
            <person name="Sun H."/>
            <person name="Tritt A."/>
            <person name="Yoshinaga Y."/>
            <person name="Zwiers L.-H."/>
            <person name="Turgeon B."/>
            <person name="Goodwin S."/>
            <person name="Spatafora J."/>
            <person name="Crous P."/>
            <person name="Grigoriev I."/>
        </authorList>
    </citation>
    <scope>NUCLEOTIDE SEQUENCE [LARGE SCALE GENOMIC DNA]</scope>
    <source>
        <strain evidence="4">CBS 304.66</strain>
    </source>
</reference>
<accession>A0A9P4JW95</accession>
<dbReference type="PANTHER" id="PTHR47256">
    <property type="entry name" value="ZN(II)2CYS6 TRANSCRIPTION FACTOR (EUROFUNG)-RELATED"/>
    <property type="match status" value="1"/>
</dbReference>
<proteinExistence type="predicted"/>
<keyword evidence="1" id="KW-0539">Nucleus</keyword>
<dbReference type="InterPro" id="IPR053187">
    <property type="entry name" value="Notoamide_regulator"/>
</dbReference>
<dbReference type="Pfam" id="PF00172">
    <property type="entry name" value="Zn_clus"/>
    <property type="match status" value="1"/>
</dbReference>
<dbReference type="PROSITE" id="PS50048">
    <property type="entry name" value="ZN2_CY6_FUNGAL_2"/>
    <property type="match status" value="1"/>
</dbReference>
<dbReference type="InterPro" id="IPR036864">
    <property type="entry name" value="Zn2-C6_fun-type_DNA-bd_sf"/>
</dbReference>
<protein>
    <recommendedName>
        <fullName evidence="2">Zn(2)-C6 fungal-type domain-containing protein</fullName>
    </recommendedName>
</protein>